<evidence type="ECO:0000313" key="2">
    <source>
        <dbReference type="Proteomes" id="UP000821845"/>
    </source>
</evidence>
<name>A0ACB7TNH8_HYAAI</name>
<organism evidence="1 2">
    <name type="scientific">Hyalomma asiaticum</name>
    <name type="common">Tick</name>
    <dbReference type="NCBI Taxonomy" id="266040"/>
    <lineage>
        <taxon>Eukaryota</taxon>
        <taxon>Metazoa</taxon>
        <taxon>Ecdysozoa</taxon>
        <taxon>Arthropoda</taxon>
        <taxon>Chelicerata</taxon>
        <taxon>Arachnida</taxon>
        <taxon>Acari</taxon>
        <taxon>Parasitiformes</taxon>
        <taxon>Ixodida</taxon>
        <taxon>Ixodoidea</taxon>
        <taxon>Ixodidae</taxon>
        <taxon>Hyalomminae</taxon>
        <taxon>Hyalomma</taxon>
    </lineage>
</organism>
<gene>
    <name evidence="1" type="ORF">HPB50_020553</name>
</gene>
<reference evidence="1" key="1">
    <citation type="submission" date="2020-05" db="EMBL/GenBank/DDBJ databases">
        <title>Large-scale comparative analyses of tick genomes elucidate their genetic diversity and vector capacities.</title>
        <authorList>
            <person name="Jia N."/>
            <person name="Wang J."/>
            <person name="Shi W."/>
            <person name="Du L."/>
            <person name="Sun Y."/>
            <person name="Zhan W."/>
            <person name="Jiang J."/>
            <person name="Wang Q."/>
            <person name="Zhang B."/>
            <person name="Ji P."/>
            <person name="Sakyi L.B."/>
            <person name="Cui X."/>
            <person name="Yuan T."/>
            <person name="Jiang B."/>
            <person name="Yang W."/>
            <person name="Lam T.T.-Y."/>
            <person name="Chang Q."/>
            <person name="Ding S."/>
            <person name="Wang X."/>
            <person name="Zhu J."/>
            <person name="Ruan X."/>
            <person name="Zhao L."/>
            <person name="Wei J."/>
            <person name="Que T."/>
            <person name="Du C."/>
            <person name="Cheng J."/>
            <person name="Dai P."/>
            <person name="Han X."/>
            <person name="Huang E."/>
            <person name="Gao Y."/>
            <person name="Liu J."/>
            <person name="Shao H."/>
            <person name="Ye R."/>
            <person name="Li L."/>
            <person name="Wei W."/>
            <person name="Wang X."/>
            <person name="Wang C."/>
            <person name="Yang T."/>
            <person name="Huo Q."/>
            <person name="Li W."/>
            <person name="Guo W."/>
            <person name="Chen H."/>
            <person name="Zhou L."/>
            <person name="Ni X."/>
            <person name="Tian J."/>
            <person name="Zhou Y."/>
            <person name="Sheng Y."/>
            <person name="Liu T."/>
            <person name="Pan Y."/>
            <person name="Xia L."/>
            <person name="Li J."/>
            <person name="Zhao F."/>
            <person name="Cao W."/>
        </authorList>
    </citation>
    <scope>NUCLEOTIDE SEQUENCE</scope>
    <source>
        <strain evidence="1">Hyas-2018</strain>
    </source>
</reference>
<keyword evidence="2" id="KW-1185">Reference proteome</keyword>
<dbReference type="EMBL" id="CM023481">
    <property type="protein sequence ID" value="KAH6947661.1"/>
    <property type="molecule type" value="Genomic_DNA"/>
</dbReference>
<comment type="caution">
    <text evidence="1">The sequence shown here is derived from an EMBL/GenBank/DDBJ whole genome shotgun (WGS) entry which is preliminary data.</text>
</comment>
<dbReference type="Proteomes" id="UP000821845">
    <property type="component" value="Chromosome 1"/>
</dbReference>
<accession>A0ACB7TNH8</accession>
<evidence type="ECO:0000313" key="1">
    <source>
        <dbReference type="EMBL" id="KAH6947661.1"/>
    </source>
</evidence>
<sequence>MEETTCTKQYSADIVKAQGAAHGVASDVGTRSTERPSCSKSEGDTAASNSCCADSFNIPASPKSSVELLRSVSCSTSESQPHEPCDPLPQNCGKSHANADLQHETRETVRNVLGSVHTSDSSGSSSCSESEEHKMARLRGRGVRKQVAARATKESSEASSDGEGSEAGNRRLRNGRRATPDDPQVMRRTSRNRKAGAEESPKGDSDAATEPESTPESPQLEEGQVASPVNEEEQKPVGKKASEGSPSSASSSSGSSDTSDEEEEPVGRRGLKGVLASPSGQHQPPSEGPRSPPHSEPLQEKDVKSQEEPAEVKTAEPDKCPVQ</sequence>
<protein>
    <submittedName>
        <fullName evidence="1">Uncharacterized protein</fullName>
    </submittedName>
</protein>
<proteinExistence type="predicted"/>